<feature type="region of interest" description="Disordered" evidence="1">
    <location>
        <begin position="92"/>
        <end position="118"/>
    </location>
</feature>
<evidence type="ECO:0000256" key="1">
    <source>
        <dbReference type="SAM" id="MobiDB-lite"/>
    </source>
</evidence>
<organism evidence="2">
    <name type="scientific">Tetraselmis chuii</name>
    <dbReference type="NCBI Taxonomy" id="63592"/>
    <lineage>
        <taxon>Eukaryota</taxon>
        <taxon>Viridiplantae</taxon>
        <taxon>Chlorophyta</taxon>
        <taxon>core chlorophytes</taxon>
        <taxon>Chlorodendrophyceae</taxon>
        <taxon>Chlorodendrales</taxon>
        <taxon>Chlorodendraceae</taxon>
        <taxon>Tetraselmis</taxon>
    </lineage>
</organism>
<evidence type="ECO:0000313" key="2">
    <source>
        <dbReference type="EMBL" id="CAD9210233.1"/>
    </source>
</evidence>
<reference evidence="2" key="1">
    <citation type="submission" date="2021-01" db="EMBL/GenBank/DDBJ databases">
        <authorList>
            <person name="Corre E."/>
            <person name="Pelletier E."/>
            <person name="Niang G."/>
            <person name="Scheremetjew M."/>
            <person name="Finn R."/>
            <person name="Kale V."/>
            <person name="Holt S."/>
            <person name="Cochrane G."/>
            <person name="Meng A."/>
            <person name="Brown T."/>
            <person name="Cohen L."/>
        </authorList>
    </citation>
    <scope>NUCLEOTIDE SEQUENCE</scope>
    <source>
        <strain evidence="2">PLY429</strain>
    </source>
</reference>
<feature type="compositionally biased region" description="Basic and acidic residues" evidence="1">
    <location>
        <begin position="108"/>
        <end position="118"/>
    </location>
</feature>
<protein>
    <submittedName>
        <fullName evidence="2">Uncharacterized protein</fullName>
    </submittedName>
</protein>
<feature type="region of interest" description="Disordered" evidence="1">
    <location>
        <begin position="1"/>
        <end position="30"/>
    </location>
</feature>
<dbReference type="EMBL" id="HBGG01023974">
    <property type="protein sequence ID" value="CAD9210233.1"/>
    <property type="molecule type" value="Transcribed_RNA"/>
</dbReference>
<gene>
    <name evidence="2" type="ORF">TCHU04912_LOCUS12472</name>
</gene>
<name>A0A7S1SVN0_9CHLO</name>
<proteinExistence type="predicted"/>
<accession>A0A7S1SVN0</accession>
<dbReference type="AlphaFoldDB" id="A0A7S1SVN0"/>
<sequence>MDPRRPAPIYTLAEHQNSSDTEPGHLPDTHSERVKYQVAAARWTRTHNSEVDSVSLPSGKRQHLSAAAAVPQPIDSAKELISQAQKMFGNLLGQDNNTKKSHTSWPEPARRGSFDSGDAKKMRVMAAFSRRRL</sequence>